<keyword evidence="2" id="KW-1185">Reference proteome</keyword>
<dbReference type="Gene3D" id="2.180.10.10">
    <property type="entry name" value="RHS repeat-associated core"/>
    <property type="match status" value="1"/>
</dbReference>
<evidence type="ECO:0000313" key="2">
    <source>
        <dbReference type="Proteomes" id="UP000038045"/>
    </source>
</evidence>
<organism evidence="2 3">
    <name type="scientific">Parastrongyloides trichosuri</name>
    <name type="common">Possum-specific nematode worm</name>
    <dbReference type="NCBI Taxonomy" id="131310"/>
    <lineage>
        <taxon>Eukaryota</taxon>
        <taxon>Metazoa</taxon>
        <taxon>Ecdysozoa</taxon>
        <taxon>Nematoda</taxon>
        <taxon>Chromadorea</taxon>
        <taxon>Rhabditida</taxon>
        <taxon>Tylenchina</taxon>
        <taxon>Panagrolaimomorpha</taxon>
        <taxon>Strongyloidoidea</taxon>
        <taxon>Strongyloididae</taxon>
        <taxon>Parastrongyloides</taxon>
    </lineage>
</organism>
<proteinExistence type="predicted"/>
<evidence type="ECO:0000313" key="3">
    <source>
        <dbReference type="WBParaSite" id="PTRK_0000727700.1"/>
    </source>
</evidence>
<reference evidence="3" key="1">
    <citation type="submission" date="2017-02" db="UniProtKB">
        <authorList>
            <consortium name="WormBaseParasite"/>
        </authorList>
    </citation>
    <scope>IDENTIFICATION</scope>
</reference>
<protein>
    <submittedName>
        <fullName evidence="3">Major capsid protein</fullName>
    </submittedName>
</protein>
<sequence>MYRSLARWTRLGNADVLGSALFYKFSVLGGNEPINMLMQPVLQVAVDAPRRTALLNMFCDDVSLLVAAMQISGVQGAHADSSCAYNVGRAMSSNVNLTTFFNNAQQLAGNSVFHNSYFGFFKNFAKDNAIMATPQYISAQGSLNGVFSTALLQYSDDVAMGNFLQTFALSRGVMMSSNPTLNLLDVVYSAHTESLLQSYVAEVGSGVNDLRNGVAGITAYDHEAAMGIFISSLAGVVIFPHDFVDVTLSYERFALGEHHLYGSSRLGTRNYTGDQLYHFRDNRVRPAIVDTTSLKSRVPWYSYAYNEVINPVAKEVWGNGYTGRFGVQHTLGQKQYEVNDHLGNVMVTVSDHPFSIAGTGAAIRFKRAALRAAYDYYPFGMLMPGRYVNDTADRCFYVSKSVWVPGMVPWIMRASDLSLGMFSTVGGSSMTFSAQSVQMTLPLNSHISYRPEVIADEENRFVVSMAGYNGTMRIEILDSLSDGSLLPLTSVQVGQSNQYELVFRPSGSYVIARFSLITGATGVLNIADLQVFKPSPTQQTILVRVCEKEGDNYRFGYSSHEKLNEVSGIGNTIDMGDRWVDTRIGRTPKLDKAAKEYPSISPYAYVMNTPIWAKDPDGKRVYFVGGAGNDPVSQGWNYIDRFKCIWTNLGIEDFTRVNATHGKTGDMLFVETYRNNSQRPVGVGYKHAGWIPVTTEKQLQRAVNGIVDDITSRPLKKGEQLNMAGYSYGAVLQAHATVELIKKGYKVDNLILIASPTSDNSDLMKTLQQYKKAGKLGNIIRKDIKGDDLSNPGGLRQYLNGIKQGAVEGDDAHHFDMARPGEEADKKIEQTGKELQQKGVK</sequence>
<dbReference type="AlphaFoldDB" id="A0A0N4ZHB3"/>
<feature type="region of interest" description="Disordered" evidence="1">
    <location>
        <begin position="816"/>
        <end position="841"/>
    </location>
</feature>
<name>A0A0N4ZHB3_PARTI</name>
<dbReference type="Proteomes" id="UP000038045">
    <property type="component" value="Unplaced"/>
</dbReference>
<dbReference type="WBParaSite" id="PTRK_0000727700.1">
    <property type="protein sequence ID" value="PTRK_0000727700.1"/>
    <property type="gene ID" value="PTRK_0000727700"/>
</dbReference>
<dbReference type="InterPro" id="IPR029058">
    <property type="entry name" value="AB_hydrolase_fold"/>
</dbReference>
<accession>A0A0N4ZHB3</accession>
<dbReference type="SUPFAM" id="SSF53474">
    <property type="entry name" value="alpha/beta-Hydrolases"/>
    <property type="match status" value="1"/>
</dbReference>
<evidence type="ECO:0000256" key="1">
    <source>
        <dbReference type="SAM" id="MobiDB-lite"/>
    </source>
</evidence>